<proteinExistence type="predicted"/>
<name>A0ABD0J9R5_9CAEN</name>
<keyword evidence="2" id="KW-1185">Reference proteome</keyword>
<protein>
    <submittedName>
        <fullName evidence="1">Uncharacterized protein</fullName>
    </submittedName>
</protein>
<organism evidence="1 2">
    <name type="scientific">Batillaria attramentaria</name>
    <dbReference type="NCBI Taxonomy" id="370345"/>
    <lineage>
        <taxon>Eukaryota</taxon>
        <taxon>Metazoa</taxon>
        <taxon>Spiralia</taxon>
        <taxon>Lophotrochozoa</taxon>
        <taxon>Mollusca</taxon>
        <taxon>Gastropoda</taxon>
        <taxon>Caenogastropoda</taxon>
        <taxon>Sorbeoconcha</taxon>
        <taxon>Cerithioidea</taxon>
        <taxon>Batillariidae</taxon>
        <taxon>Batillaria</taxon>
    </lineage>
</organism>
<reference evidence="1 2" key="1">
    <citation type="journal article" date="2023" name="Sci. Data">
        <title>Genome assembly of the Korean intertidal mud-creeper Batillaria attramentaria.</title>
        <authorList>
            <person name="Patra A.K."/>
            <person name="Ho P.T."/>
            <person name="Jun S."/>
            <person name="Lee S.J."/>
            <person name="Kim Y."/>
            <person name="Won Y.J."/>
        </authorList>
    </citation>
    <scope>NUCLEOTIDE SEQUENCE [LARGE SCALE GENOMIC DNA]</scope>
    <source>
        <strain evidence="1">Wonlab-2016</strain>
    </source>
</reference>
<comment type="caution">
    <text evidence="1">The sequence shown here is derived from an EMBL/GenBank/DDBJ whole genome shotgun (WGS) entry which is preliminary data.</text>
</comment>
<gene>
    <name evidence="1" type="ORF">BaRGS_00037404</name>
</gene>
<evidence type="ECO:0000313" key="1">
    <source>
        <dbReference type="EMBL" id="KAK7466034.1"/>
    </source>
</evidence>
<accession>A0ABD0J9R5</accession>
<dbReference type="AlphaFoldDB" id="A0ABD0J9R5"/>
<evidence type="ECO:0000313" key="2">
    <source>
        <dbReference type="Proteomes" id="UP001519460"/>
    </source>
</evidence>
<dbReference type="Proteomes" id="UP001519460">
    <property type="component" value="Unassembled WGS sequence"/>
</dbReference>
<feature type="non-terminal residue" evidence="1">
    <location>
        <position position="78"/>
    </location>
</feature>
<dbReference type="EMBL" id="JACVVK020000559">
    <property type="protein sequence ID" value="KAK7466034.1"/>
    <property type="molecule type" value="Genomic_DNA"/>
</dbReference>
<sequence length="78" mass="7908">YNVVGVPTSCLPLKKAGSYGAAKLKLLLGSQIQVRRVAATVVPGISESVETSASDRHVAATVSVVPGSSEPVKASTTD</sequence>
<feature type="non-terminal residue" evidence="1">
    <location>
        <position position="1"/>
    </location>
</feature>